<dbReference type="KEGG" id="ock:EXM22_17920"/>
<dbReference type="PANTHER" id="PTHR39199">
    <property type="entry name" value="BLR5128 PROTEIN"/>
    <property type="match status" value="1"/>
</dbReference>
<dbReference type="InterPro" id="IPR018717">
    <property type="entry name" value="DUF2241"/>
</dbReference>
<feature type="domain" description="CASTOR ACT" evidence="2">
    <location>
        <begin position="73"/>
        <end position="127"/>
    </location>
</feature>
<evidence type="ECO:0000259" key="2">
    <source>
        <dbReference type="Pfam" id="PF13840"/>
    </source>
</evidence>
<dbReference type="AlphaFoldDB" id="A0A5C1QQY4"/>
<evidence type="ECO:0000313" key="4">
    <source>
        <dbReference type="Proteomes" id="UP000324209"/>
    </source>
</evidence>
<dbReference type="Proteomes" id="UP000324209">
    <property type="component" value="Chromosome"/>
</dbReference>
<dbReference type="InterPro" id="IPR027795">
    <property type="entry name" value="CASTOR_ACT_dom"/>
</dbReference>
<dbReference type="Pfam" id="PF13840">
    <property type="entry name" value="ACT_7"/>
    <property type="match status" value="1"/>
</dbReference>
<dbReference type="Pfam" id="PF10000">
    <property type="entry name" value="ACT_3"/>
    <property type="match status" value="1"/>
</dbReference>
<evidence type="ECO:0000313" key="3">
    <source>
        <dbReference type="EMBL" id="QEN09768.1"/>
    </source>
</evidence>
<protein>
    <submittedName>
        <fullName evidence="3">ACT domain-containing protein</fullName>
    </submittedName>
</protein>
<dbReference type="PANTHER" id="PTHR39199:SF1">
    <property type="entry name" value="BLR5128 PROTEIN"/>
    <property type="match status" value="1"/>
</dbReference>
<proteinExistence type="predicted"/>
<gene>
    <name evidence="3" type="ORF">EXM22_17920</name>
</gene>
<dbReference type="InterPro" id="IPR045865">
    <property type="entry name" value="ACT-like_dom_sf"/>
</dbReference>
<dbReference type="SUPFAM" id="SSF55021">
    <property type="entry name" value="ACT-like"/>
    <property type="match status" value="2"/>
</dbReference>
<accession>A0A5C1QQY4</accession>
<feature type="domain" description="DUF2241" evidence="1">
    <location>
        <begin position="2"/>
        <end position="71"/>
    </location>
</feature>
<sequence>MSGEENLQKLLQNMTPTLDNKEYVFITTEKTLREMSHLNPLGTFIEEEGLTLIIQKKIAQSEGLKFDGVFKKITLQVHSSLDAVGLTAVVASKLKEDYISANVVAAYYHDHIFVQSTLSEKALDSLKELTIESRIQKAE</sequence>
<reference evidence="3 4" key="1">
    <citation type="submission" date="2019-02" db="EMBL/GenBank/DDBJ databases">
        <title>Complete Genome Sequence and Methylome Analysis of free living Spirochaetas.</title>
        <authorList>
            <person name="Fomenkov A."/>
            <person name="Dubinina G."/>
            <person name="Leshcheva N."/>
            <person name="Mikheeva N."/>
            <person name="Grabovich M."/>
            <person name="Vincze T."/>
            <person name="Roberts R.J."/>
        </authorList>
    </citation>
    <scope>NUCLEOTIDE SEQUENCE [LARGE SCALE GENOMIC DNA]</scope>
    <source>
        <strain evidence="3 4">K2</strain>
    </source>
</reference>
<organism evidence="3 4">
    <name type="scientific">Oceanispirochaeta crateris</name>
    <dbReference type="NCBI Taxonomy" id="2518645"/>
    <lineage>
        <taxon>Bacteria</taxon>
        <taxon>Pseudomonadati</taxon>
        <taxon>Spirochaetota</taxon>
        <taxon>Spirochaetia</taxon>
        <taxon>Spirochaetales</taxon>
        <taxon>Spirochaetaceae</taxon>
        <taxon>Oceanispirochaeta</taxon>
    </lineage>
</organism>
<name>A0A5C1QQY4_9SPIO</name>
<dbReference type="OrthoDB" id="517867at2"/>
<dbReference type="EMBL" id="CP036150">
    <property type="protein sequence ID" value="QEN09768.1"/>
    <property type="molecule type" value="Genomic_DNA"/>
</dbReference>
<keyword evidence="4" id="KW-1185">Reference proteome</keyword>
<dbReference type="RefSeq" id="WP_149487840.1">
    <property type="nucleotide sequence ID" value="NZ_CP036150.1"/>
</dbReference>
<evidence type="ECO:0000259" key="1">
    <source>
        <dbReference type="Pfam" id="PF10000"/>
    </source>
</evidence>
<dbReference type="Gene3D" id="3.30.2130.10">
    <property type="entry name" value="VC0802-like"/>
    <property type="match status" value="1"/>
</dbReference>